<dbReference type="PROSITE" id="PS51273">
    <property type="entry name" value="GATASE_TYPE_1"/>
    <property type="match status" value="1"/>
</dbReference>
<feature type="active site" evidence="10 11">
    <location>
        <position position="187"/>
    </location>
</feature>
<sequence>MITIIDYGLGNIQSFQNLYKRLNIETKVANSFEDLTGATKLILPGVGAFDHAIELLEISGMKESIQDLVFNRNTPILGVCVGMQILANSSEEGNKPGLGWIPGRVKKFQFLANSGKLPMPHMGWNDVISSDTRSDLFQGLQGDSRFYFLHSYFYECENESDISAKTEYGVSFSCAIQRNNIYGVQFHPEKSHHYGERLLLNFALLPDA</sequence>
<dbReference type="AlphaFoldDB" id="A0A2M9Y1R5"/>
<dbReference type="SUPFAM" id="SSF52317">
    <property type="entry name" value="Class I glutamine amidotransferase-like"/>
    <property type="match status" value="1"/>
</dbReference>
<evidence type="ECO:0000256" key="3">
    <source>
        <dbReference type="ARBA" id="ARBA00022605"/>
    </source>
</evidence>
<evidence type="ECO:0000256" key="4">
    <source>
        <dbReference type="ARBA" id="ARBA00022801"/>
    </source>
</evidence>
<comment type="catalytic activity">
    <reaction evidence="8 10">
        <text>5-[(5-phospho-1-deoxy-D-ribulos-1-ylimino)methylamino]-1-(5-phospho-beta-D-ribosyl)imidazole-4-carboxamide + L-glutamine = D-erythro-1-(imidazol-4-yl)glycerol 3-phosphate + 5-amino-1-(5-phospho-beta-D-ribosyl)imidazole-4-carboxamide + L-glutamate + H(+)</text>
        <dbReference type="Rhea" id="RHEA:24793"/>
        <dbReference type="ChEBI" id="CHEBI:15378"/>
        <dbReference type="ChEBI" id="CHEBI:29985"/>
        <dbReference type="ChEBI" id="CHEBI:58278"/>
        <dbReference type="ChEBI" id="CHEBI:58359"/>
        <dbReference type="ChEBI" id="CHEBI:58475"/>
        <dbReference type="ChEBI" id="CHEBI:58525"/>
        <dbReference type="EC" id="4.3.2.10"/>
    </reaction>
</comment>
<dbReference type="GO" id="GO:0000105">
    <property type="term" value="P:L-histidine biosynthetic process"/>
    <property type="evidence" value="ECO:0007669"/>
    <property type="project" value="UniProtKB-UniRule"/>
</dbReference>
<keyword evidence="3 10" id="KW-0028">Amino-acid biosynthesis</keyword>
<evidence type="ECO:0000256" key="5">
    <source>
        <dbReference type="ARBA" id="ARBA00022962"/>
    </source>
</evidence>
<evidence type="ECO:0000256" key="1">
    <source>
        <dbReference type="ARBA" id="ARBA00005091"/>
    </source>
</evidence>
<protein>
    <recommendedName>
        <fullName evidence="10">Imidazole glycerol phosphate synthase subunit HisH</fullName>
        <ecNumber evidence="10">4.3.2.10</ecNumber>
    </recommendedName>
    <alternativeName>
        <fullName evidence="10">IGP synthase glutaminase subunit</fullName>
        <ecNumber evidence="10">3.5.1.2</ecNumber>
    </alternativeName>
    <alternativeName>
        <fullName evidence="10">IGP synthase subunit HisH</fullName>
    </alternativeName>
    <alternativeName>
        <fullName evidence="10">ImGP synthase subunit HisH</fullName>
        <shortName evidence="10">IGPS subunit HisH</shortName>
    </alternativeName>
</protein>
<evidence type="ECO:0000256" key="11">
    <source>
        <dbReference type="PIRSR" id="PIRSR000495-1"/>
    </source>
</evidence>
<dbReference type="GO" id="GO:0004359">
    <property type="term" value="F:glutaminase activity"/>
    <property type="evidence" value="ECO:0007669"/>
    <property type="project" value="UniProtKB-EC"/>
</dbReference>
<gene>
    <name evidence="10 13" type="primary">hisH</name>
    <name evidence="13" type="ORF">EHQ30_17585</name>
</gene>
<dbReference type="GO" id="GO:0000107">
    <property type="term" value="F:imidazoleglycerol-phosphate synthase activity"/>
    <property type="evidence" value="ECO:0007669"/>
    <property type="project" value="UniProtKB-UniRule"/>
</dbReference>
<keyword evidence="6 10" id="KW-0368">Histidine biosynthesis</keyword>
<evidence type="ECO:0000256" key="7">
    <source>
        <dbReference type="ARBA" id="ARBA00023239"/>
    </source>
</evidence>
<dbReference type="InterPro" id="IPR010139">
    <property type="entry name" value="Imidazole-glycPsynth_HisH"/>
</dbReference>
<keyword evidence="4 10" id="KW-0378">Hydrolase</keyword>
<comment type="function">
    <text evidence="10">IGPS catalyzes the conversion of PRFAR and glutamine to IGP, AICAR and glutamate. The HisH subunit catalyzes the hydrolysis of glutamine to glutamate and ammonia as part of the synthesis of IGP and AICAR. The resulting ammonia molecule is channeled to the active site of HisF.</text>
</comment>
<dbReference type="Pfam" id="PF00117">
    <property type="entry name" value="GATase"/>
    <property type="match status" value="1"/>
</dbReference>
<dbReference type="PROSITE" id="PS51274">
    <property type="entry name" value="GATASE_COBBQ"/>
    <property type="match status" value="1"/>
</dbReference>
<keyword evidence="14" id="KW-1185">Reference proteome</keyword>
<feature type="domain" description="Glutamine amidotransferase" evidence="12">
    <location>
        <begin position="4"/>
        <end position="201"/>
    </location>
</feature>
<comment type="subunit">
    <text evidence="2 10">Heterodimer of HisH and HisF.</text>
</comment>
<evidence type="ECO:0000256" key="8">
    <source>
        <dbReference type="ARBA" id="ARBA00047838"/>
    </source>
</evidence>
<dbReference type="OrthoDB" id="9807137at2"/>
<dbReference type="CDD" id="cd01748">
    <property type="entry name" value="GATase1_IGP_Synthase"/>
    <property type="match status" value="1"/>
</dbReference>
<comment type="pathway">
    <text evidence="1 10">Amino-acid biosynthesis; L-histidine biosynthesis; L-histidine from 5-phospho-alpha-D-ribose 1-diphosphate: step 5/9.</text>
</comment>
<dbReference type="Proteomes" id="UP000297891">
    <property type="component" value="Unassembled WGS sequence"/>
</dbReference>
<feature type="active site" evidence="10 11">
    <location>
        <position position="189"/>
    </location>
</feature>
<dbReference type="EC" id="3.5.1.2" evidence="10"/>
<dbReference type="GO" id="GO:0016829">
    <property type="term" value="F:lyase activity"/>
    <property type="evidence" value="ECO:0007669"/>
    <property type="project" value="UniProtKB-KW"/>
</dbReference>
<keyword evidence="5 10" id="KW-0315">Glutamine amidotransferase</keyword>
<dbReference type="Gene3D" id="3.40.50.880">
    <property type="match status" value="1"/>
</dbReference>
<evidence type="ECO:0000256" key="6">
    <source>
        <dbReference type="ARBA" id="ARBA00023102"/>
    </source>
</evidence>
<keyword evidence="10" id="KW-0963">Cytoplasm</keyword>
<name>A0A2M9Y1R5_9LEPT</name>
<dbReference type="HAMAP" id="MF_00278">
    <property type="entry name" value="HisH"/>
    <property type="match status" value="1"/>
</dbReference>
<evidence type="ECO:0000256" key="2">
    <source>
        <dbReference type="ARBA" id="ARBA00011152"/>
    </source>
</evidence>
<comment type="caution">
    <text evidence="13">The sequence shown here is derived from an EMBL/GenBank/DDBJ whole genome shotgun (WGS) entry which is preliminary data.</text>
</comment>
<comment type="subcellular location">
    <subcellularLocation>
        <location evidence="10">Cytoplasm</location>
    </subcellularLocation>
</comment>
<dbReference type="UniPathway" id="UPA00031">
    <property type="reaction ID" value="UER00010"/>
</dbReference>
<dbReference type="EC" id="4.3.2.10" evidence="10"/>
<evidence type="ECO:0000256" key="9">
    <source>
        <dbReference type="ARBA" id="ARBA00049534"/>
    </source>
</evidence>
<dbReference type="GO" id="GO:0005737">
    <property type="term" value="C:cytoplasm"/>
    <property type="evidence" value="ECO:0007669"/>
    <property type="project" value="UniProtKB-SubCell"/>
</dbReference>
<keyword evidence="7 10" id="KW-0456">Lyase</keyword>
<reference evidence="13" key="1">
    <citation type="journal article" date="2019" name="PLoS Negl. Trop. Dis.">
        <title>Revisiting the worldwide diversity of Leptospira species in the environment.</title>
        <authorList>
            <person name="Vincent A.T."/>
            <person name="Schiettekatte O."/>
            <person name="Bourhy P."/>
            <person name="Veyrier F.J."/>
            <person name="Picardeau M."/>
        </authorList>
    </citation>
    <scope>NUCLEOTIDE SEQUENCE [LARGE SCALE GENOMIC DNA]</scope>
    <source>
        <strain evidence="13">201800277</strain>
    </source>
</reference>
<dbReference type="InterPro" id="IPR029062">
    <property type="entry name" value="Class_I_gatase-like"/>
</dbReference>
<evidence type="ECO:0000259" key="12">
    <source>
        <dbReference type="Pfam" id="PF00117"/>
    </source>
</evidence>
<proteinExistence type="inferred from homology"/>
<evidence type="ECO:0000313" key="13">
    <source>
        <dbReference type="EMBL" id="TGK91993.1"/>
    </source>
</evidence>
<dbReference type="PANTHER" id="PTHR42701">
    <property type="entry name" value="IMIDAZOLE GLYCEROL PHOSPHATE SYNTHASE SUBUNIT HISH"/>
    <property type="match status" value="1"/>
</dbReference>
<dbReference type="PIRSF" id="PIRSF000495">
    <property type="entry name" value="Amidotransf_hisH"/>
    <property type="match status" value="1"/>
</dbReference>
<organism evidence="13 14">
    <name type="scientific">Leptospira brenneri</name>
    <dbReference type="NCBI Taxonomy" id="2023182"/>
    <lineage>
        <taxon>Bacteria</taxon>
        <taxon>Pseudomonadati</taxon>
        <taxon>Spirochaetota</taxon>
        <taxon>Spirochaetia</taxon>
        <taxon>Leptospirales</taxon>
        <taxon>Leptospiraceae</taxon>
        <taxon>Leptospira</taxon>
    </lineage>
</organism>
<dbReference type="InterPro" id="IPR017926">
    <property type="entry name" value="GATASE"/>
</dbReference>
<evidence type="ECO:0000256" key="10">
    <source>
        <dbReference type="HAMAP-Rule" id="MF_00278"/>
    </source>
</evidence>
<accession>A0A2M9Y1R5</accession>
<dbReference type="NCBIfam" id="TIGR01855">
    <property type="entry name" value="IMP_synth_hisH"/>
    <property type="match status" value="1"/>
</dbReference>
<comment type="catalytic activity">
    <reaction evidence="9 10">
        <text>L-glutamine + H2O = L-glutamate + NH4(+)</text>
        <dbReference type="Rhea" id="RHEA:15889"/>
        <dbReference type="ChEBI" id="CHEBI:15377"/>
        <dbReference type="ChEBI" id="CHEBI:28938"/>
        <dbReference type="ChEBI" id="CHEBI:29985"/>
        <dbReference type="ChEBI" id="CHEBI:58359"/>
        <dbReference type="EC" id="3.5.1.2"/>
    </reaction>
</comment>
<feature type="active site" description="Nucleophile" evidence="10 11">
    <location>
        <position position="80"/>
    </location>
</feature>
<dbReference type="PANTHER" id="PTHR42701:SF1">
    <property type="entry name" value="IMIDAZOLE GLYCEROL PHOSPHATE SYNTHASE SUBUNIT HISH"/>
    <property type="match status" value="1"/>
</dbReference>
<evidence type="ECO:0000313" key="14">
    <source>
        <dbReference type="Proteomes" id="UP000297891"/>
    </source>
</evidence>
<dbReference type="RefSeq" id="WP_100790810.1">
    <property type="nucleotide sequence ID" value="NZ_NPDQ01000004.1"/>
</dbReference>
<dbReference type="EMBL" id="RQFP01000014">
    <property type="protein sequence ID" value="TGK91993.1"/>
    <property type="molecule type" value="Genomic_DNA"/>
</dbReference>